<dbReference type="PANTHER" id="PTHR30383">
    <property type="entry name" value="THIOESTERASE 1/PROTEASE 1/LYSOPHOSPHOLIPASE L1"/>
    <property type="match status" value="1"/>
</dbReference>
<dbReference type="GO" id="GO:0016787">
    <property type="term" value="F:hydrolase activity"/>
    <property type="evidence" value="ECO:0007669"/>
    <property type="project" value="UniProtKB-KW"/>
</dbReference>
<organism evidence="3 4">
    <name type="scientific">Maribacter chungangensis</name>
    <dbReference type="NCBI Taxonomy" id="1069117"/>
    <lineage>
        <taxon>Bacteria</taxon>
        <taxon>Pseudomonadati</taxon>
        <taxon>Bacteroidota</taxon>
        <taxon>Flavobacteriia</taxon>
        <taxon>Flavobacteriales</taxon>
        <taxon>Flavobacteriaceae</taxon>
        <taxon>Maribacter</taxon>
    </lineage>
</organism>
<keyword evidence="3" id="KW-0378">Hydrolase</keyword>
<dbReference type="Gene3D" id="3.40.50.1110">
    <property type="entry name" value="SGNH hydrolase"/>
    <property type="match status" value="1"/>
</dbReference>
<reference evidence="4" key="1">
    <citation type="journal article" date="2019" name="Int. J. Syst. Evol. Microbiol.">
        <title>The Global Catalogue of Microorganisms (GCM) 10K type strain sequencing project: providing services to taxonomists for standard genome sequencing and annotation.</title>
        <authorList>
            <consortium name="The Broad Institute Genomics Platform"/>
            <consortium name="The Broad Institute Genome Sequencing Center for Infectious Disease"/>
            <person name="Wu L."/>
            <person name="Ma J."/>
        </authorList>
    </citation>
    <scope>NUCLEOTIDE SEQUENCE [LARGE SCALE GENOMIC DNA]</scope>
    <source>
        <strain evidence="4">CCUG 61948</strain>
    </source>
</reference>
<evidence type="ECO:0000313" key="3">
    <source>
        <dbReference type="EMBL" id="MFD0797011.1"/>
    </source>
</evidence>
<evidence type="ECO:0000313" key="4">
    <source>
        <dbReference type="Proteomes" id="UP001597012"/>
    </source>
</evidence>
<protein>
    <submittedName>
        <fullName evidence="3">SGNH/GDSL hydrolase family protein</fullName>
    </submittedName>
</protein>
<dbReference type="Proteomes" id="UP001597012">
    <property type="component" value="Unassembled WGS sequence"/>
</dbReference>
<evidence type="ECO:0000256" key="1">
    <source>
        <dbReference type="SAM" id="SignalP"/>
    </source>
</evidence>
<dbReference type="RefSeq" id="WP_379933022.1">
    <property type="nucleotide sequence ID" value="NZ_JBHTHY010000003.1"/>
</dbReference>
<dbReference type="InterPro" id="IPR051532">
    <property type="entry name" value="Ester_Hydrolysis_Enzymes"/>
</dbReference>
<feature type="signal peptide" evidence="1">
    <location>
        <begin position="1"/>
        <end position="20"/>
    </location>
</feature>
<dbReference type="PANTHER" id="PTHR30383:SF5">
    <property type="entry name" value="SGNH HYDROLASE-TYPE ESTERASE DOMAIN-CONTAINING PROTEIN"/>
    <property type="match status" value="1"/>
</dbReference>
<gene>
    <name evidence="3" type="ORF">ACFQZJ_06035</name>
</gene>
<feature type="domain" description="SGNH hydrolase-type esterase" evidence="2">
    <location>
        <begin position="54"/>
        <end position="204"/>
    </location>
</feature>
<keyword evidence="1" id="KW-0732">Signal</keyword>
<dbReference type="InterPro" id="IPR013830">
    <property type="entry name" value="SGNH_hydro"/>
</dbReference>
<dbReference type="Pfam" id="PF13472">
    <property type="entry name" value="Lipase_GDSL_2"/>
    <property type="match status" value="1"/>
</dbReference>
<comment type="caution">
    <text evidence="3">The sequence shown here is derived from an EMBL/GenBank/DDBJ whole genome shotgun (WGS) entry which is preliminary data.</text>
</comment>
<proteinExistence type="predicted"/>
<accession>A0ABW3B2E4</accession>
<keyword evidence="4" id="KW-1185">Reference proteome</keyword>
<sequence>MKFLFYILLLSGILAFGQDAAPFSDEVNAISKKYDSIWDANSESIVFTGSSSIRMWHSLKALFPEHQIINTGFGGSQAADLLYYLEPLVLRYAPKQVFIYEGDNDLSAKKRPKEIIATTHEIIREIHKNKADTKIVLMAAKPSISRWSLRSKYKRLNRKFKKMGAKNPLLTYADVWSPMLNGRKLKTDLFLEDGLHMNDKGYALWHEAIKYLVTNL</sequence>
<name>A0ABW3B2E4_9FLAO</name>
<dbReference type="SUPFAM" id="SSF52266">
    <property type="entry name" value="SGNH hydrolase"/>
    <property type="match status" value="1"/>
</dbReference>
<dbReference type="InterPro" id="IPR036514">
    <property type="entry name" value="SGNH_hydro_sf"/>
</dbReference>
<dbReference type="EMBL" id="JBHTHY010000003">
    <property type="protein sequence ID" value="MFD0797011.1"/>
    <property type="molecule type" value="Genomic_DNA"/>
</dbReference>
<evidence type="ECO:0000259" key="2">
    <source>
        <dbReference type="Pfam" id="PF13472"/>
    </source>
</evidence>
<feature type="chain" id="PRO_5047304949" evidence="1">
    <location>
        <begin position="21"/>
        <end position="216"/>
    </location>
</feature>
<dbReference type="CDD" id="cd04502">
    <property type="entry name" value="SGNH_hydrolase_like_7"/>
    <property type="match status" value="1"/>
</dbReference>